<feature type="region of interest" description="Disordered" evidence="1">
    <location>
        <begin position="167"/>
        <end position="213"/>
    </location>
</feature>
<comment type="caution">
    <text evidence="2">The sequence shown here is derived from an EMBL/GenBank/DDBJ whole genome shotgun (WGS) entry which is preliminary data.</text>
</comment>
<protein>
    <submittedName>
        <fullName evidence="2">Uncharacterized protein</fullName>
    </submittedName>
</protein>
<reference evidence="2" key="1">
    <citation type="submission" date="2023-07" db="EMBL/GenBank/DDBJ databases">
        <authorList>
            <consortium name="CYATHOMIX"/>
        </authorList>
    </citation>
    <scope>NUCLEOTIDE SEQUENCE</scope>
    <source>
        <strain evidence="2">N/A</strain>
    </source>
</reference>
<organism evidence="2 3">
    <name type="scientific">Cylicocyclus nassatus</name>
    <name type="common">Nematode worm</name>
    <dbReference type="NCBI Taxonomy" id="53992"/>
    <lineage>
        <taxon>Eukaryota</taxon>
        <taxon>Metazoa</taxon>
        <taxon>Ecdysozoa</taxon>
        <taxon>Nematoda</taxon>
        <taxon>Chromadorea</taxon>
        <taxon>Rhabditida</taxon>
        <taxon>Rhabditina</taxon>
        <taxon>Rhabditomorpha</taxon>
        <taxon>Strongyloidea</taxon>
        <taxon>Strongylidae</taxon>
        <taxon>Cylicocyclus</taxon>
    </lineage>
</organism>
<accession>A0AA36GEG9</accession>
<dbReference type="Proteomes" id="UP001176961">
    <property type="component" value="Unassembled WGS sequence"/>
</dbReference>
<evidence type="ECO:0000313" key="2">
    <source>
        <dbReference type="EMBL" id="CAJ0589314.1"/>
    </source>
</evidence>
<sequence length="303" mass="34411">MSQENSNMSAPSRLDGEHSENAGFIDWYDSPRVLPTQSKRLRRGTQLLKTRSAEEFSPRSYLDETASTSDLDSFWCIESPSEHITPLAHTETSALDIFEKTHSTSDQTTPHRTLRSAKLLSRKRHRKPDNQLKIEESENVDEKRMSMEEGLAVGMASLAKLRQRLRSEGDTDKLKTDADVKVLQRTPLRPKSSPASSPIVPRNALKRKSDTLLTPSLTRPSQRFVTSTPKHDGVAATPLKRFRTMNDTPCKPDSTREKILRTQSMNDTKEDSDDDSFLTDVFVPFKHPSQFFEMLKHNPTQKS</sequence>
<evidence type="ECO:0000313" key="3">
    <source>
        <dbReference type="Proteomes" id="UP001176961"/>
    </source>
</evidence>
<feature type="compositionally biased region" description="Basic residues" evidence="1">
    <location>
        <begin position="112"/>
        <end position="127"/>
    </location>
</feature>
<proteinExistence type="predicted"/>
<feature type="region of interest" description="Disordered" evidence="1">
    <location>
        <begin position="101"/>
        <end position="143"/>
    </location>
</feature>
<feature type="compositionally biased region" description="Basic and acidic residues" evidence="1">
    <location>
        <begin position="167"/>
        <end position="182"/>
    </location>
</feature>
<gene>
    <name evidence="2" type="ORF">CYNAS_LOCUS1297</name>
</gene>
<dbReference type="AlphaFoldDB" id="A0AA36GEG9"/>
<name>A0AA36GEG9_CYLNA</name>
<dbReference type="EMBL" id="CATQJL010000001">
    <property type="protein sequence ID" value="CAJ0589314.1"/>
    <property type="molecule type" value="Genomic_DNA"/>
</dbReference>
<feature type="compositionally biased region" description="Basic and acidic residues" evidence="1">
    <location>
        <begin position="128"/>
        <end position="143"/>
    </location>
</feature>
<evidence type="ECO:0000256" key="1">
    <source>
        <dbReference type="SAM" id="MobiDB-lite"/>
    </source>
</evidence>
<keyword evidence="3" id="KW-1185">Reference proteome</keyword>
<feature type="region of interest" description="Disordered" evidence="1">
    <location>
        <begin position="244"/>
        <end position="274"/>
    </location>
</feature>